<dbReference type="InterPro" id="IPR038186">
    <property type="entry name" value="CHAD_dom_sf"/>
</dbReference>
<name>A0A6J4SK34_9ACTN</name>
<dbReference type="Gene3D" id="1.40.20.10">
    <property type="entry name" value="CHAD domain"/>
    <property type="match status" value="1"/>
</dbReference>
<gene>
    <name evidence="2" type="ORF">AVDCRST_MAG17-972</name>
</gene>
<evidence type="ECO:0000313" key="2">
    <source>
        <dbReference type="EMBL" id="CAA9494337.1"/>
    </source>
</evidence>
<dbReference type="Pfam" id="PF05235">
    <property type="entry name" value="CHAD"/>
    <property type="match status" value="1"/>
</dbReference>
<dbReference type="PANTHER" id="PTHR39339:SF1">
    <property type="entry name" value="CHAD DOMAIN-CONTAINING PROTEIN"/>
    <property type="match status" value="1"/>
</dbReference>
<protein>
    <recommendedName>
        <fullName evidence="1">CHAD domain-containing protein</fullName>
    </recommendedName>
</protein>
<feature type="domain" description="CHAD" evidence="1">
    <location>
        <begin position="8"/>
        <end position="288"/>
    </location>
</feature>
<evidence type="ECO:0000259" key="1">
    <source>
        <dbReference type="PROSITE" id="PS51708"/>
    </source>
</evidence>
<organism evidence="2">
    <name type="scientific">uncultured Solirubrobacterales bacterium</name>
    <dbReference type="NCBI Taxonomy" id="768556"/>
    <lineage>
        <taxon>Bacteria</taxon>
        <taxon>Bacillati</taxon>
        <taxon>Actinomycetota</taxon>
        <taxon>Thermoleophilia</taxon>
        <taxon>Solirubrobacterales</taxon>
        <taxon>environmental samples</taxon>
    </lineage>
</organism>
<dbReference type="EMBL" id="CADCVV010000069">
    <property type="protein sequence ID" value="CAA9494337.1"/>
    <property type="molecule type" value="Genomic_DNA"/>
</dbReference>
<dbReference type="InterPro" id="IPR007899">
    <property type="entry name" value="CHAD_dom"/>
</dbReference>
<dbReference type="PROSITE" id="PS51708">
    <property type="entry name" value="CHAD"/>
    <property type="match status" value="1"/>
</dbReference>
<dbReference type="AlphaFoldDB" id="A0A6J4SK34"/>
<reference evidence="2" key="1">
    <citation type="submission" date="2020-02" db="EMBL/GenBank/DDBJ databases">
        <authorList>
            <person name="Meier V. D."/>
        </authorList>
    </citation>
    <scope>NUCLEOTIDE SEQUENCE</scope>
    <source>
        <strain evidence="2">AVDCRST_MAG17</strain>
    </source>
</reference>
<dbReference type="SMART" id="SM00880">
    <property type="entry name" value="CHAD"/>
    <property type="match status" value="1"/>
</dbReference>
<dbReference type="PANTHER" id="PTHR39339">
    <property type="entry name" value="SLR1444 PROTEIN"/>
    <property type="match status" value="1"/>
</dbReference>
<accession>A0A6J4SK34</accession>
<proteinExistence type="predicted"/>
<sequence length="377" mass="42211">MAYRLDSRETLPGGLRRIVVEQLSEAEDGLRSAGGEERDRAVHEARKATKKSRAVLRLVRDEIGSETYKRENRALRDAARRLSAPRDAAVLIEAVDRLSAQTPLARRSLAPLSAILDERRREVTEQVLDHEDAMAGAADDLALIRARVDALEIGTDRFAAVEDGLRRTYGRGRDAFAGARKKPTDGRLHDARKRVKDLWYHARVLRPIWPGPMDELVDATDRLGDLLGEDHDLAVLAETVRDLAAEGADGGAGETLLTLVANRRVELQAEIWPLGRRVYADKPKAFVRRMAVLYRAWRQETVWSVSAEIAATVRELLEARRNGSTDDKRRLREQLRRQGIRIGDVDARLPERDGGLGASDFDALVEHGRVRIEEPKG</sequence>